<dbReference type="Proteomes" id="UP000016426">
    <property type="component" value="Unassembled WGS sequence"/>
</dbReference>
<gene>
    <name evidence="1" type="ORF">O166_04970</name>
</gene>
<sequence>MQNYHITCERNLDGLFLGWSVHTNEDVLVSSIYPRYDMAETETIRLEEKYGSPLTAHALMNGNKILEKYFH</sequence>
<evidence type="ECO:0000313" key="1">
    <source>
        <dbReference type="EMBL" id="ERE11438.1"/>
    </source>
</evidence>
<evidence type="ECO:0000313" key="2">
    <source>
        <dbReference type="Proteomes" id="UP000016426"/>
    </source>
</evidence>
<dbReference type="EMBL" id="AVPH01000146">
    <property type="protein sequence ID" value="ERE11438.1"/>
    <property type="molecule type" value="Genomic_DNA"/>
</dbReference>
<keyword evidence="2" id="KW-1185">Reference proteome</keyword>
<comment type="caution">
    <text evidence="1">The sequence shown here is derived from an EMBL/GenBank/DDBJ whole genome shotgun (WGS) entry which is preliminary data.</text>
</comment>
<reference evidence="1 2" key="1">
    <citation type="journal article" date="2013" name="Genome Announc.">
        <title>Genome Sequence of the Pigment-Producing Bacterium Pseudogulbenkiania ferrooxidans, Isolated from Loktak Lake.</title>
        <authorList>
            <person name="Puranik S."/>
            <person name="Talkal R."/>
            <person name="Qureshi A."/>
            <person name="Khardenavis A."/>
            <person name="Kapley A."/>
            <person name="Purohit H.J."/>
        </authorList>
    </citation>
    <scope>NUCLEOTIDE SEQUENCE [LARGE SCALE GENOMIC DNA]</scope>
    <source>
        <strain evidence="1 2">EGD-HP2</strain>
    </source>
</reference>
<proteinExistence type="predicted"/>
<name>A0ABP2XNA6_9NEIS</name>
<accession>A0ABP2XNA6</accession>
<protein>
    <submittedName>
        <fullName evidence="1">Uncharacterized protein</fullName>
    </submittedName>
</protein>
<organism evidence="1 2">
    <name type="scientific">Pseudogulbenkiania ferrooxidans EGD-HP2</name>
    <dbReference type="NCBI Taxonomy" id="1388764"/>
    <lineage>
        <taxon>Bacteria</taxon>
        <taxon>Pseudomonadati</taxon>
        <taxon>Pseudomonadota</taxon>
        <taxon>Betaproteobacteria</taxon>
        <taxon>Neisseriales</taxon>
        <taxon>Chromobacteriaceae</taxon>
        <taxon>Pseudogulbenkiania</taxon>
    </lineage>
</organism>